<name>E8Q6P6_BLOVB</name>
<reference evidence="7 8" key="1">
    <citation type="journal article" date="2010" name="BMC Genomics">
        <title>Unprecedented loss of ammonia assimilation capability in a urease-encoding bacterial mutualist.</title>
        <authorList>
            <person name="Williams L.E."/>
            <person name="Wernegreen J.J."/>
        </authorList>
    </citation>
    <scope>NUCLEOTIDE SEQUENCE [LARGE SCALE GENOMIC DNA]</scope>
    <source>
        <strain evidence="7 8">BVAF</strain>
    </source>
</reference>
<sequence length="454" mass="51829">MKLKNKIIFFILILSKCLFFNIIYASTALHSIYIKNNIRQSTVIIYCNTTVPEYTVFYLHHPERIVIDLLNIPNVQKKNTFPIACNKNNLIKCVRSNTSVNCNGTRIVCDLNHPSYIKVVIQKKIKKNYQVILKIVRKTSIASHLNVRNLYNNIIQRQKSCITTIYSKLMVSNGDTDSVKGINNRNSISLSSSKHYFNNNSGVYHSKSQNQFPIIVAIDAGHGGQDPGAIGFHGTYEKNITLSIAKKLKKLLDTDLRFKAVMIRNGDNFVSITDRADLARKKRANILISIHTDASVNSKVKGASVWVLSNHRAHIETIHWLKCKEKYAELLGGLGQILNNYRNDPYFQYLILDLQFGYTQKAGYNIAMHMLHQLKNVGILHKDIPEYSSFGVLRSPDIPSILVETGFISNFKEEKLLITDTYQRKIAQALYMGLRAHFLVLLHQHQQKIMSNHI</sequence>
<evidence type="ECO:0000259" key="6">
    <source>
        <dbReference type="SMART" id="SM00646"/>
    </source>
</evidence>
<evidence type="ECO:0000256" key="1">
    <source>
        <dbReference type="ARBA" id="ARBA00001561"/>
    </source>
</evidence>
<gene>
    <name evidence="7" type="primary">amiB</name>
    <name evidence="7" type="ordered locus">BVAF_078</name>
</gene>
<dbReference type="EC" id="3.5.1.28" evidence="3"/>
<dbReference type="CDD" id="cd02696">
    <property type="entry name" value="MurNAc-LAA"/>
    <property type="match status" value="1"/>
</dbReference>
<evidence type="ECO:0000256" key="4">
    <source>
        <dbReference type="ARBA" id="ARBA00022801"/>
    </source>
</evidence>
<organism evidence="7 8">
    <name type="scientific">Blochmanniella vafra (strain BVAF)</name>
    <dbReference type="NCBI Taxonomy" id="859654"/>
    <lineage>
        <taxon>Bacteria</taxon>
        <taxon>Pseudomonadati</taxon>
        <taxon>Pseudomonadota</taxon>
        <taxon>Gammaproteobacteria</taxon>
        <taxon>Enterobacterales</taxon>
        <taxon>Enterobacteriaceae</taxon>
        <taxon>ant endosymbionts</taxon>
        <taxon>Candidatus Blochmanniella</taxon>
    </lineage>
</organism>
<feature type="domain" description="MurNAc-LAA" evidence="6">
    <location>
        <begin position="276"/>
        <end position="435"/>
    </location>
</feature>
<evidence type="ECO:0000256" key="2">
    <source>
        <dbReference type="ARBA" id="ARBA00010860"/>
    </source>
</evidence>
<evidence type="ECO:0000256" key="5">
    <source>
        <dbReference type="ARBA" id="ARBA00023316"/>
    </source>
</evidence>
<comment type="catalytic activity">
    <reaction evidence="1">
        <text>Hydrolyzes the link between N-acetylmuramoyl residues and L-amino acid residues in certain cell-wall glycopeptides.</text>
        <dbReference type="EC" id="3.5.1.28"/>
    </reaction>
</comment>
<dbReference type="GO" id="GO:0071555">
    <property type="term" value="P:cell wall organization"/>
    <property type="evidence" value="ECO:0007669"/>
    <property type="project" value="UniProtKB-KW"/>
</dbReference>
<keyword evidence="4" id="KW-0378">Hydrolase</keyword>
<dbReference type="Gene3D" id="3.40.630.40">
    <property type="entry name" value="Zn-dependent exopeptidases"/>
    <property type="match status" value="1"/>
</dbReference>
<dbReference type="GO" id="GO:0009253">
    <property type="term" value="P:peptidoglycan catabolic process"/>
    <property type="evidence" value="ECO:0007669"/>
    <property type="project" value="InterPro"/>
</dbReference>
<dbReference type="InterPro" id="IPR050695">
    <property type="entry name" value="N-acetylmuramoyl_amidase_3"/>
</dbReference>
<dbReference type="EMBL" id="CP002189">
    <property type="protein sequence ID" value="ADV33487.1"/>
    <property type="molecule type" value="Genomic_DNA"/>
</dbReference>
<evidence type="ECO:0000313" key="8">
    <source>
        <dbReference type="Proteomes" id="UP000007464"/>
    </source>
</evidence>
<dbReference type="SUPFAM" id="SSF53187">
    <property type="entry name" value="Zn-dependent exopeptidases"/>
    <property type="match status" value="1"/>
</dbReference>
<dbReference type="HOGENOM" id="CLU_014322_2_3_6"/>
<dbReference type="GO" id="GO:0030288">
    <property type="term" value="C:outer membrane-bounded periplasmic space"/>
    <property type="evidence" value="ECO:0007669"/>
    <property type="project" value="TreeGrafter"/>
</dbReference>
<keyword evidence="8" id="KW-1185">Reference proteome</keyword>
<dbReference type="AlphaFoldDB" id="E8Q6P6"/>
<comment type="similarity">
    <text evidence="2">Belongs to the N-acetylmuramoyl-L-alanine amidase 3 family.</text>
</comment>
<dbReference type="Gene3D" id="2.60.40.3500">
    <property type="match status" value="1"/>
</dbReference>
<evidence type="ECO:0000313" key="7">
    <source>
        <dbReference type="EMBL" id="ADV33487.1"/>
    </source>
</evidence>
<dbReference type="STRING" id="859654.BVAF_078"/>
<dbReference type="GO" id="GO:0008745">
    <property type="term" value="F:N-acetylmuramoyl-L-alanine amidase activity"/>
    <property type="evidence" value="ECO:0007669"/>
    <property type="project" value="UniProtKB-EC"/>
</dbReference>
<dbReference type="KEGG" id="bva:BVAF_078"/>
<dbReference type="PANTHER" id="PTHR30404">
    <property type="entry name" value="N-ACETYLMURAMOYL-L-ALANINE AMIDASE"/>
    <property type="match status" value="1"/>
</dbReference>
<accession>E8Q6P6</accession>
<proteinExistence type="inferred from homology"/>
<dbReference type="OrthoDB" id="9806267at2"/>
<dbReference type="PANTHER" id="PTHR30404:SF6">
    <property type="entry name" value="N-ACETYLMURAMOYL-L-ALANINE AMIDASE AMIB"/>
    <property type="match status" value="1"/>
</dbReference>
<dbReference type="InterPro" id="IPR002508">
    <property type="entry name" value="MurNAc-LAA_cat"/>
</dbReference>
<dbReference type="SMART" id="SM00646">
    <property type="entry name" value="Ami_3"/>
    <property type="match status" value="1"/>
</dbReference>
<dbReference type="Pfam" id="PF01520">
    <property type="entry name" value="Amidase_3"/>
    <property type="match status" value="1"/>
</dbReference>
<dbReference type="Proteomes" id="UP000007464">
    <property type="component" value="Chromosome"/>
</dbReference>
<protein>
    <recommendedName>
        <fullName evidence="3">N-acetylmuramoyl-L-alanine amidase</fullName>
        <ecNumber evidence="3">3.5.1.28</ecNumber>
    </recommendedName>
</protein>
<keyword evidence="5" id="KW-0961">Cell wall biogenesis/degradation</keyword>
<evidence type="ECO:0000256" key="3">
    <source>
        <dbReference type="ARBA" id="ARBA00011901"/>
    </source>
</evidence>